<evidence type="ECO:0000313" key="2">
    <source>
        <dbReference type="EMBL" id="NEX46594.1"/>
    </source>
</evidence>
<dbReference type="SUPFAM" id="SSF52540">
    <property type="entry name" value="P-loop containing nucleoside triphosphate hydrolases"/>
    <property type="match status" value="1"/>
</dbReference>
<dbReference type="InterPro" id="IPR000863">
    <property type="entry name" value="Sulfotransferase_dom"/>
</dbReference>
<dbReference type="GO" id="GO:0008146">
    <property type="term" value="F:sulfotransferase activity"/>
    <property type="evidence" value="ECO:0007669"/>
    <property type="project" value="InterPro"/>
</dbReference>
<dbReference type="InterPro" id="IPR027417">
    <property type="entry name" value="P-loop_NTPase"/>
</dbReference>
<dbReference type="AlphaFoldDB" id="A0A6B3RKN3"/>
<reference evidence="2 3" key="1">
    <citation type="submission" date="2020-02" db="EMBL/GenBank/DDBJ databases">
        <title>Rhodobacter algicola sp. nov., isolated from microalga culture.</title>
        <authorList>
            <person name="Park C.-Y."/>
        </authorList>
    </citation>
    <scope>NUCLEOTIDE SEQUENCE [LARGE SCALE GENOMIC DNA]</scope>
    <source>
        <strain evidence="2 3">ETT8</strain>
    </source>
</reference>
<evidence type="ECO:0000313" key="3">
    <source>
        <dbReference type="Proteomes" id="UP000481421"/>
    </source>
</evidence>
<accession>A0A6B3RKN3</accession>
<dbReference type="Proteomes" id="UP000481421">
    <property type="component" value="Unassembled WGS sequence"/>
</dbReference>
<comment type="caution">
    <text evidence="2">The sequence shown here is derived from an EMBL/GenBank/DDBJ whole genome shotgun (WGS) entry which is preliminary data.</text>
</comment>
<protein>
    <recommendedName>
        <fullName evidence="1">Sulfotransferase domain-containing protein</fullName>
    </recommendedName>
</protein>
<gene>
    <name evidence="2" type="ORF">G3572_10290</name>
</gene>
<organism evidence="2 3">
    <name type="scientific">Pseudotabrizicola algicola</name>
    <dbReference type="NCBI Taxonomy" id="2709381"/>
    <lineage>
        <taxon>Bacteria</taxon>
        <taxon>Pseudomonadati</taxon>
        <taxon>Pseudomonadota</taxon>
        <taxon>Alphaproteobacteria</taxon>
        <taxon>Rhodobacterales</taxon>
        <taxon>Paracoccaceae</taxon>
        <taxon>Pseudotabrizicola</taxon>
    </lineage>
</organism>
<proteinExistence type="predicted"/>
<dbReference type="RefSeq" id="WP_164611459.1">
    <property type="nucleotide sequence ID" value="NZ_JAAIKE010000003.1"/>
</dbReference>
<dbReference type="Pfam" id="PF00685">
    <property type="entry name" value="Sulfotransfer_1"/>
    <property type="match status" value="1"/>
</dbReference>
<dbReference type="EMBL" id="JAAIKE010000003">
    <property type="protein sequence ID" value="NEX46594.1"/>
    <property type="molecule type" value="Genomic_DNA"/>
</dbReference>
<name>A0A6B3RKN3_9RHOB</name>
<evidence type="ECO:0000259" key="1">
    <source>
        <dbReference type="Pfam" id="PF00685"/>
    </source>
</evidence>
<sequence length="351" mass="39374">MAKLFLHIGAHKTATSYLQALFFHNRKILADAGLHYPNIGPNNAHHALAASWLTMHDLPSGFFDTSGPDGFWERTILQPYAHHPGTVFLSAENFSRFHPQRVNMVALSRRLAAFDEVKVIYTLRAQTDMISSLWTQVARTRRAPSLRAYMERVFTRSLGGGVPLDHHAVYHHLLKGFGPEQIILLDYDDIRRRPGGVGQVFLDLLGTGLSVTDLATPPPDEHNVSPDPLAMWLACQISRDKPPPAQLIDLVTAALHPQGPRPTTLLNKREHDRVRSKFRDGNARLVEAVGPFQPEFRFDPPPAPENVLYRDQIAQHVWPDIAAALWTERAPGQIRGILGRVLNRLLDQGRS</sequence>
<feature type="domain" description="Sulfotransferase" evidence="1">
    <location>
        <begin position="110"/>
        <end position="208"/>
    </location>
</feature>
<dbReference type="Gene3D" id="3.40.50.300">
    <property type="entry name" value="P-loop containing nucleotide triphosphate hydrolases"/>
    <property type="match status" value="1"/>
</dbReference>
<keyword evidence="3" id="KW-1185">Reference proteome</keyword>